<keyword evidence="8 10" id="KW-0472">Membrane</keyword>
<feature type="compositionally biased region" description="Gly residues" evidence="9">
    <location>
        <begin position="14"/>
        <end position="26"/>
    </location>
</feature>
<evidence type="ECO:0000259" key="12">
    <source>
        <dbReference type="PROSITE" id="PS50929"/>
    </source>
</evidence>
<dbReference type="InterPro" id="IPR039421">
    <property type="entry name" value="Type_1_exporter"/>
</dbReference>
<evidence type="ECO:0000256" key="9">
    <source>
        <dbReference type="SAM" id="MobiDB-lite"/>
    </source>
</evidence>
<dbReference type="Pfam" id="PF00664">
    <property type="entry name" value="ABC_membrane"/>
    <property type="match status" value="1"/>
</dbReference>
<dbReference type="AlphaFoldDB" id="A0A366ICU8"/>
<dbReference type="EMBL" id="QNRX01000005">
    <property type="protein sequence ID" value="RBP66718.1"/>
    <property type="molecule type" value="Genomic_DNA"/>
</dbReference>
<dbReference type="InterPro" id="IPR003439">
    <property type="entry name" value="ABC_transporter-like_ATP-bd"/>
</dbReference>
<dbReference type="SUPFAM" id="SSF52540">
    <property type="entry name" value="P-loop containing nucleoside triphosphate hydrolases"/>
    <property type="match status" value="1"/>
</dbReference>
<feature type="transmembrane region" description="Helical" evidence="10">
    <location>
        <begin position="458"/>
        <end position="476"/>
    </location>
</feature>
<feature type="transmembrane region" description="Helical" evidence="10">
    <location>
        <begin position="561"/>
        <end position="589"/>
    </location>
</feature>
<evidence type="ECO:0000256" key="4">
    <source>
        <dbReference type="ARBA" id="ARBA00022692"/>
    </source>
</evidence>
<accession>A0A366ICU8</accession>
<keyword evidence="4 10" id="KW-0812">Transmembrane</keyword>
<dbReference type="InterPro" id="IPR027417">
    <property type="entry name" value="P-loop_NTPase"/>
</dbReference>
<evidence type="ECO:0000313" key="14">
    <source>
        <dbReference type="Proteomes" id="UP000253490"/>
    </source>
</evidence>
<dbReference type="InterPro" id="IPR036640">
    <property type="entry name" value="ABC1_TM_sf"/>
</dbReference>
<comment type="subcellular location">
    <subcellularLocation>
        <location evidence="1">Cell membrane</location>
        <topology evidence="1">Multi-pass membrane protein</topology>
    </subcellularLocation>
</comment>
<feature type="domain" description="ABC transmembrane type-1" evidence="12">
    <location>
        <begin position="366"/>
        <end position="625"/>
    </location>
</feature>
<dbReference type="Gene3D" id="1.20.1560.10">
    <property type="entry name" value="ABC transporter type 1, transmembrane domain"/>
    <property type="match status" value="2"/>
</dbReference>
<dbReference type="Gene3D" id="3.40.50.300">
    <property type="entry name" value="P-loop containing nucleotide triphosphate hydrolases"/>
    <property type="match status" value="1"/>
</dbReference>
<dbReference type="FunFam" id="3.40.50.300:FF:000287">
    <property type="entry name" value="Multidrug ABC transporter ATP-binding protein"/>
    <property type="match status" value="1"/>
</dbReference>
<feature type="transmembrane region" description="Helical" evidence="10">
    <location>
        <begin position="482"/>
        <end position="501"/>
    </location>
</feature>
<sequence length="897" mass="99637">MSRDQKRKKPSGSIGSGHGGHGGPMGMGAPVVKAKDFKGSLKRLVHYLKPHRSKLLLVVLLAIASTVFTIVAPKVMSKAVNKLQDGYMSGKVIQEISKGQQTARIEIIKNMTDVQDEMVMSIIDSMDDAQEEAATKIIDNMATAQNKALNEVYFQTNTSKISDGKTYKEKVERTMAFIKLLDKLPETAQNSQDMDAESLGAVKNLLEIPLIKNAKSLEEKKQRTLEVIEVFKSLPEDASSGEENSFDVKSLDNVKALLVLKEFDEIEKQDEKLQALNEMLLLFKDLPEMESDNTTTQEFSAEDIDALREFVSLPIVKEIQSSKEKAETIKKVINLGSKMSSIDNAPSSPDSEVELTDEQIEGVITAIEETNGKIDFNYIGQIVLILVAMYIISSLFSLVMGLVMSGVSQNTVRDLRREVDHKFAKLPLKYFDMHPHGDMLSRVTNDVDTIASTLQQSLTQAITSVISIIGYVVMMLTISKTLTLIVIATLPFYVLATVTIAKKSQKHFAAQQAELGDLSGHVEEMYTGHKIVKVFNYERESVDKFNEVNEKLYEASWKAQFVSGIMFPLLNFVSNIGYVLISIVGGIWITKDLLKIGDMLAFIQYSKSFTMPIVQTANIANVIQSTVACAERIFEVLDEEEEVPDSADSITIENAKGDVILENVSFRYEEDTPLIENLNLQVKEGQTVAIVGPTGAGKTTLVNLLMRFYEIGGGKITVDGMDTTSIRRSSLRRVFGMVLQDTWLFNGTIKENIAYGKENATEEEILEAAKAAHVDHFVRTLPDGYETVLNEEATNISQGQKQLITIARAILADPRILILDEATSSVDTRTEVLIQKAMINLMKGRTSFVIAHRLSTVRDAQTILVMKEGSIIEMGNHEDLLEKHGFYADLYQSQFAQ</sequence>
<evidence type="ECO:0000256" key="1">
    <source>
        <dbReference type="ARBA" id="ARBA00004651"/>
    </source>
</evidence>
<dbReference type="GO" id="GO:0015421">
    <property type="term" value="F:ABC-type oligopeptide transporter activity"/>
    <property type="evidence" value="ECO:0007669"/>
    <property type="project" value="TreeGrafter"/>
</dbReference>
<keyword evidence="5" id="KW-0547">Nucleotide-binding</keyword>
<keyword evidence="14" id="KW-1185">Reference proteome</keyword>
<keyword evidence="7 10" id="KW-1133">Transmembrane helix</keyword>
<dbReference type="PANTHER" id="PTHR43394">
    <property type="entry name" value="ATP-DEPENDENT PERMEASE MDL1, MITOCHONDRIAL"/>
    <property type="match status" value="1"/>
</dbReference>
<comment type="caution">
    <text evidence="13">The sequence shown here is derived from an EMBL/GenBank/DDBJ whole genome shotgun (WGS) entry which is preliminary data.</text>
</comment>
<dbReference type="PROSITE" id="PS50929">
    <property type="entry name" value="ABC_TM1F"/>
    <property type="match status" value="1"/>
</dbReference>
<keyword evidence="6 13" id="KW-0067">ATP-binding</keyword>
<proteinExistence type="predicted"/>
<feature type="compositionally biased region" description="Basic residues" evidence="9">
    <location>
        <begin position="1"/>
        <end position="10"/>
    </location>
</feature>
<evidence type="ECO:0000256" key="2">
    <source>
        <dbReference type="ARBA" id="ARBA00022448"/>
    </source>
</evidence>
<dbReference type="Proteomes" id="UP000253490">
    <property type="component" value="Unassembled WGS sequence"/>
</dbReference>
<evidence type="ECO:0000256" key="8">
    <source>
        <dbReference type="ARBA" id="ARBA00023136"/>
    </source>
</evidence>
<evidence type="ECO:0000256" key="10">
    <source>
        <dbReference type="SAM" id="Phobius"/>
    </source>
</evidence>
<dbReference type="CDD" id="cd18547">
    <property type="entry name" value="ABC_6TM_Tm288_like"/>
    <property type="match status" value="1"/>
</dbReference>
<feature type="transmembrane region" description="Helical" evidence="10">
    <location>
        <begin position="378"/>
        <end position="407"/>
    </location>
</feature>
<dbReference type="CDD" id="cd03254">
    <property type="entry name" value="ABCC_Glucan_exporter_like"/>
    <property type="match status" value="1"/>
</dbReference>
<dbReference type="FunFam" id="1.20.1560.10:FF:000011">
    <property type="entry name" value="Multidrug ABC transporter ATP-binding protein"/>
    <property type="match status" value="1"/>
</dbReference>
<dbReference type="PANTHER" id="PTHR43394:SF1">
    <property type="entry name" value="ATP-BINDING CASSETTE SUB-FAMILY B MEMBER 10, MITOCHONDRIAL"/>
    <property type="match status" value="1"/>
</dbReference>
<evidence type="ECO:0000313" key="13">
    <source>
        <dbReference type="EMBL" id="RBP66718.1"/>
    </source>
</evidence>
<dbReference type="PROSITE" id="PS50893">
    <property type="entry name" value="ABC_TRANSPORTER_2"/>
    <property type="match status" value="1"/>
</dbReference>
<dbReference type="SMART" id="SM00382">
    <property type="entry name" value="AAA"/>
    <property type="match status" value="1"/>
</dbReference>
<dbReference type="GO" id="GO:0005524">
    <property type="term" value="F:ATP binding"/>
    <property type="evidence" value="ECO:0007669"/>
    <property type="project" value="UniProtKB-KW"/>
</dbReference>
<dbReference type="InterPro" id="IPR017871">
    <property type="entry name" value="ABC_transporter-like_CS"/>
</dbReference>
<reference evidence="13 14" key="1">
    <citation type="submission" date="2018-06" db="EMBL/GenBank/DDBJ databases">
        <title>Genomic Encyclopedia of Type Strains, Phase IV (KMG-IV): sequencing the most valuable type-strain genomes for metagenomic binning, comparative biology and taxonomic classification.</title>
        <authorList>
            <person name="Goeker M."/>
        </authorList>
    </citation>
    <scope>NUCLEOTIDE SEQUENCE [LARGE SCALE GENOMIC DNA]</scope>
    <source>
        <strain evidence="13 14">DSM 22112</strain>
    </source>
</reference>
<gene>
    <name evidence="13" type="ORF">DES36_10599</name>
</gene>
<dbReference type="PROSITE" id="PS00211">
    <property type="entry name" value="ABC_TRANSPORTER_1"/>
    <property type="match status" value="1"/>
</dbReference>
<keyword evidence="3" id="KW-1003">Cell membrane</keyword>
<keyword evidence="2" id="KW-0813">Transport</keyword>
<dbReference type="SUPFAM" id="SSF90123">
    <property type="entry name" value="ABC transporter transmembrane region"/>
    <property type="match status" value="1"/>
</dbReference>
<dbReference type="InterPro" id="IPR011527">
    <property type="entry name" value="ABC1_TM_dom"/>
</dbReference>
<dbReference type="Pfam" id="PF00005">
    <property type="entry name" value="ABC_tran"/>
    <property type="match status" value="1"/>
</dbReference>
<dbReference type="GO" id="GO:0016887">
    <property type="term" value="F:ATP hydrolysis activity"/>
    <property type="evidence" value="ECO:0007669"/>
    <property type="project" value="InterPro"/>
</dbReference>
<feature type="domain" description="ABC transporter" evidence="11">
    <location>
        <begin position="659"/>
        <end position="893"/>
    </location>
</feature>
<evidence type="ECO:0000256" key="5">
    <source>
        <dbReference type="ARBA" id="ARBA00022741"/>
    </source>
</evidence>
<dbReference type="GO" id="GO:0005886">
    <property type="term" value="C:plasma membrane"/>
    <property type="evidence" value="ECO:0007669"/>
    <property type="project" value="UniProtKB-SubCell"/>
</dbReference>
<feature type="transmembrane region" description="Helical" evidence="10">
    <location>
        <begin position="55"/>
        <end position="72"/>
    </location>
</feature>
<organism evidence="13 14">
    <name type="scientific">Alkalibaculum bacchi</name>
    <dbReference type="NCBI Taxonomy" id="645887"/>
    <lineage>
        <taxon>Bacteria</taxon>
        <taxon>Bacillati</taxon>
        <taxon>Bacillota</taxon>
        <taxon>Clostridia</taxon>
        <taxon>Eubacteriales</taxon>
        <taxon>Eubacteriaceae</taxon>
        <taxon>Alkalibaculum</taxon>
    </lineage>
</organism>
<evidence type="ECO:0000256" key="6">
    <source>
        <dbReference type="ARBA" id="ARBA00022840"/>
    </source>
</evidence>
<dbReference type="InterPro" id="IPR003593">
    <property type="entry name" value="AAA+_ATPase"/>
</dbReference>
<name>A0A366ICU8_9FIRM</name>
<feature type="region of interest" description="Disordered" evidence="9">
    <location>
        <begin position="1"/>
        <end position="29"/>
    </location>
</feature>
<evidence type="ECO:0000259" key="11">
    <source>
        <dbReference type="PROSITE" id="PS50893"/>
    </source>
</evidence>
<evidence type="ECO:0000256" key="3">
    <source>
        <dbReference type="ARBA" id="ARBA00022475"/>
    </source>
</evidence>
<protein>
    <submittedName>
        <fullName evidence="13">ATP-binding cassette subfamily B protein</fullName>
    </submittedName>
</protein>
<evidence type="ECO:0000256" key="7">
    <source>
        <dbReference type="ARBA" id="ARBA00022989"/>
    </source>
</evidence>